<gene>
    <name evidence="3" type="ORF">IWX46DRAFT_61439</name>
</gene>
<feature type="compositionally biased region" description="Gly residues" evidence="1">
    <location>
        <begin position="156"/>
        <end position="167"/>
    </location>
</feature>
<dbReference type="EMBL" id="JBBPDW010000012">
    <property type="protein sequence ID" value="KAK7547707.1"/>
    <property type="molecule type" value="Genomic_DNA"/>
</dbReference>
<sequence length="167" mass="17439">MLRVILTLWLVTFVLASHVFASPSIRPFPTSNNATLKLGLGTFLTPPPTGALAAAATGSSPTCTTKIFGGGKFGPLSRPECTFYDSYTTVTEYVDCGGCALQNIQFGHGPVVKCGKYVNLPVGTITATRCKGDRGTVAPPTGNPPKPPRVVQRPPAGGGYQGGLGWW</sequence>
<feature type="signal peptide" evidence="2">
    <location>
        <begin position="1"/>
        <end position="16"/>
    </location>
</feature>
<protein>
    <submittedName>
        <fullName evidence="3">Uncharacterized protein</fullName>
    </submittedName>
</protein>
<keyword evidence="2" id="KW-0732">Signal</keyword>
<feature type="region of interest" description="Disordered" evidence="1">
    <location>
        <begin position="131"/>
        <end position="167"/>
    </location>
</feature>
<keyword evidence="4" id="KW-1185">Reference proteome</keyword>
<evidence type="ECO:0000313" key="3">
    <source>
        <dbReference type="EMBL" id="KAK7547707.1"/>
    </source>
</evidence>
<accession>A0ABR1MH53</accession>
<reference evidence="3 4" key="1">
    <citation type="submission" date="2024-04" db="EMBL/GenBank/DDBJ databases">
        <title>Phyllosticta paracitricarpa is synonymous to the EU quarantine fungus P. citricarpa based on phylogenomic analyses.</title>
        <authorList>
            <consortium name="Lawrence Berkeley National Laboratory"/>
            <person name="Van Ingen-Buijs V.A."/>
            <person name="Van Westerhoven A.C."/>
            <person name="Haridas S."/>
            <person name="Skiadas P."/>
            <person name="Martin F."/>
            <person name="Groenewald J.Z."/>
            <person name="Crous P.W."/>
            <person name="Seidl M.F."/>
        </authorList>
    </citation>
    <scope>NUCLEOTIDE SEQUENCE [LARGE SCALE GENOMIC DNA]</scope>
    <source>
        <strain evidence="3 4">CBS 122670</strain>
    </source>
</reference>
<proteinExistence type="predicted"/>
<comment type="caution">
    <text evidence="3">The sequence shown here is derived from an EMBL/GenBank/DDBJ whole genome shotgun (WGS) entry which is preliminary data.</text>
</comment>
<evidence type="ECO:0000256" key="1">
    <source>
        <dbReference type="SAM" id="MobiDB-lite"/>
    </source>
</evidence>
<evidence type="ECO:0000313" key="4">
    <source>
        <dbReference type="Proteomes" id="UP001365128"/>
    </source>
</evidence>
<evidence type="ECO:0000256" key="2">
    <source>
        <dbReference type="SAM" id="SignalP"/>
    </source>
</evidence>
<dbReference type="Proteomes" id="UP001365128">
    <property type="component" value="Unassembled WGS sequence"/>
</dbReference>
<name>A0ABR1MH53_9PEZI</name>
<organism evidence="3 4">
    <name type="scientific">Phyllosticta citricarpa</name>
    <dbReference type="NCBI Taxonomy" id="55181"/>
    <lineage>
        <taxon>Eukaryota</taxon>
        <taxon>Fungi</taxon>
        <taxon>Dikarya</taxon>
        <taxon>Ascomycota</taxon>
        <taxon>Pezizomycotina</taxon>
        <taxon>Dothideomycetes</taxon>
        <taxon>Dothideomycetes incertae sedis</taxon>
        <taxon>Botryosphaeriales</taxon>
        <taxon>Phyllostictaceae</taxon>
        <taxon>Phyllosticta</taxon>
    </lineage>
</organism>
<feature type="chain" id="PRO_5045830289" evidence="2">
    <location>
        <begin position="17"/>
        <end position="167"/>
    </location>
</feature>